<keyword evidence="6 7" id="KW-0472">Membrane</keyword>
<dbReference type="PANTHER" id="PTHR43227">
    <property type="entry name" value="BLL4140 PROTEIN"/>
    <property type="match status" value="1"/>
</dbReference>
<keyword evidence="5 7" id="KW-1133">Transmembrane helix</keyword>
<dbReference type="Pfam" id="PF00528">
    <property type="entry name" value="BPD_transp_1"/>
    <property type="match status" value="1"/>
</dbReference>
<dbReference type="InterPro" id="IPR000515">
    <property type="entry name" value="MetI-like"/>
</dbReference>
<feature type="transmembrane region" description="Helical" evidence="7">
    <location>
        <begin position="304"/>
        <end position="322"/>
    </location>
</feature>
<keyword evidence="3" id="KW-1003">Cell membrane</keyword>
<dbReference type="EMBL" id="BMSL01000001">
    <property type="protein sequence ID" value="GGS21218.1"/>
    <property type="molecule type" value="Genomic_DNA"/>
</dbReference>
<sequence length="335" mass="37988">MTVAIDRATGRRRGDRTPRPGLGTRLKHGYQKHWYAYAMIAPVVIVLGVLVLYPLAYGFYLTLTDADSLNSARTIGVNEIEATYQFVGFDNYADILWGDTAYDRFWSHFIWTVVWTAACVTLHYCIGLGLALLLNQKNLRGRTFYRLILVLPWAVPTFVTVFGWRFMLADAGIINSALETLHLPTPLWLEDTFWQRFAAIMVNTWCGVPFMMVSLLGGLQSIDSSLYEAAEMDGANAWQRFRHVTLPGLRSVSSTVVLLGVIWTFNQFAIIFLLFGNTAPDAQILVTWAYQLGFGQQPREFAQSAAYGILLLAVLIVFTSFYRRWLNRDEQQLAI</sequence>
<dbReference type="AlphaFoldDB" id="A0A918G5Z5"/>
<dbReference type="SUPFAM" id="SSF161098">
    <property type="entry name" value="MetI-like"/>
    <property type="match status" value="1"/>
</dbReference>
<feature type="transmembrane region" description="Helical" evidence="7">
    <location>
        <begin position="147"/>
        <end position="167"/>
    </location>
</feature>
<organism evidence="10 11">
    <name type="scientific">Streptomyces griseoviridis</name>
    <dbReference type="NCBI Taxonomy" id="45398"/>
    <lineage>
        <taxon>Bacteria</taxon>
        <taxon>Bacillati</taxon>
        <taxon>Actinomycetota</taxon>
        <taxon>Actinomycetes</taxon>
        <taxon>Kitasatosporales</taxon>
        <taxon>Streptomycetaceae</taxon>
        <taxon>Streptomyces</taxon>
    </lineage>
</organism>
<evidence type="ECO:0000256" key="2">
    <source>
        <dbReference type="ARBA" id="ARBA00022448"/>
    </source>
</evidence>
<comment type="similarity">
    <text evidence="7">Belongs to the binding-protein-dependent transport system permease family.</text>
</comment>
<evidence type="ECO:0000256" key="6">
    <source>
        <dbReference type="ARBA" id="ARBA00023136"/>
    </source>
</evidence>
<dbReference type="PANTHER" id="PTHR43227:SF7">
    <property type="entry name" value="ARABINOOLIGOSACCHARIDES TRANSPORT SYSTEM PERMEASE PROTEIN ARAP"/>
    <property type="match status" value="1"/>
</dbReference>
<dbReference type="Proteomes" id="UP000653493">
    <property type="component" value="Unassembled WGS sequence"/>
</dbReference>
<keyword evidence="2 7" id="KW-0813">Transport</keyword>
<feature type="transmembrane region" description="Helical" evidence="7">
    <location>
        <begin position="193"/>
        <end position="216"/>
    </location>
</feature>
<reference evidence="10" key="1">
    <citation type="journal article" date="2014" name="Int. J. Syst. Evol. Microbiol.">
        <title>Complete genome sequence of Corynebacterium casei LMG S-19264T (=DSM 44701T), isolated from a smear-ripened cheese.</title>
        <authorList>
            <consortium name="US DOE Joint Genome Institute (JGI-PGF)"/>
            <person name="Walter F."/>
            <person name="Albersmeier A."/>
            <person name="Kalinowski J."/>
            <person name="Ruckert C."/>
        </authorList>
    </citation>
    <scope>NUCLEOTIDE SEQUENCE</scope>
    <source>
        <strain evidence="10">JCM 4234</strain>
    </source>
</reference>
<feature type="transmembrane region" description="Helical" evidence="7">
    <location>
        <begin position="34"/>
        <end position="60"/>
    </location>
</feature>
<keyword evidence="11" id="KW-1185">Reference proteome</keyword>
<dbReference type="Gene3D" id="1.10.3720.10">
    <property type="entry name" value="MetI-like"/>
    <property type="match status" value="1"/>
</dbReference>
<feature type="transmembrane region" description="Helical" evidence="7">
    <location>
        <begin position="256"/>
        <end position="275"/>
    </location>
</feature>
<evidence type="ECO:0000256" key="5">
    <source>
        <dbReference type="ARBA" id="ARBA00022989"/>
    </source>
</evidence>
<dbReference type="InterPro" id="IPR050809">
    <property type="entry name" value="UgpAE/MalFG_permease"/>
</dbReference>
<evidence type="ECO:0000256" key="1">
    <source>
        <dbReference type="ARBA" id="ARBA00004651"/>
    </source>
</evidence>
<keyword evidence="4 7" id="KW-0812">Transmembrane</keyword>
<accession>A0A918G5Z5</accession>
<protein>
    <submittedName>
        <fullName evidence="10">ABC transporter permease</fullName>
    </submittedName>
</protein>
<comment type="caution">
    <text evidence="10">The sequence shown here is derived from an EMBL/GenBank/DDBJ whole genome shotgun (WGS) entry which is preliminary data.</text>
</comment>
<dbReference type="CDD" id="cd06261">
    <property type="entry name" value="TM_PBP2"/>
    <property type="match status" value="1"/>
</dbReference>
<comment type="subcellular location">
    <subcellularLocation>
        <location evidence="1 7">Cell membrane</location>
        <topology evidence="1 7">Multi-pass membrane protein</topology>
    </subcellularLocation>
</comment>
<evidence type="ECO:0000313" key="10">
    <source>
        <dbReference type="EMBL" id="GGS21218.1"/>
    </source>
</evidence>
<proteinExistence type="inferred from homology"/>
<reference evidence="10" key="2">
    <citation type="submission" date="2020-09" db="EMBL/GenBank/DDBJ databases">
        <authorList>
            <person name="Sun Q."/>
            <person name="Ohkuma M."/>
        </authorList>
    </citation>
    <scope>NUCLEOTIDE SEQUENCE</scope>
    <source>
        <strain evidence="10">JCM 4234</strain>
    </source>
</reference>
<evidence type="ECO:0000256" key="7">
    <source>
        <dbReference type="RuleBase" id="RU363032"/>
    </source>
</evidence>
<evidence type="ECO:0000256" key="3">
    <source>
        <dbReference type="ARBA" id="ARBA00022475"/>
    </source>
</evidence>
<name>A0A918G5Z5_STRGD</name>
<dbReference type="GO" id="GO:0055085">
    <property type="term" value="P:transmembrane transport"/>
    <property type="evidence" value="ECO:0007669"/>
    <property type="project" value="InterPro"/>
</dbReference>
<evidence type="ECO:0000259" key="9">
    <source>
        <dbReference type="PROSITE" id="PS50928"/>
    </source>
</evidence>
<feature type="domain" description="ABC transmembrane type-1" evidence="9">
    <location>
        <begin position="109"/>
        <end position="322"/>
    </location>
</feature>
<dbReference type="PROSITE" id="PS50928">
    <property type="entry name" value="ABC_TM1"/>
    <property type="match status" value="1"/>
</dbReference>
<evidence type="ECO:0000256" key="4">
    <source>
        <dbReference type="ARBA" id="ARBA00022692"/>
    </source>
</evidence>
<gene>
    <name evidence="10" type="ORF">GCM10010238_06890</name>
</gene>
<dbReference type="InterPro" id="IPR035906">
    <property type="entry name" value="MetI-like_sf"/>
</dbReference>
<feature type="region of interest" description="Disordered" evidence="8">
    <location>
        <begin position="1"/>
        <end position="21"/>
    </location>
</feature>
<evidence type="ECO:0000256" key="8">
    <source>
        <dbReference type="SAM" id="MobiDB-lite"/>
    </source>
</evidence>
<dbReference type="GO" id="GO:0005886">
    <property type="term" value="C:plasma membrane"/>
    <property type="evidence" value="ECO:0007669"/>
    <property type="project" value="UniProtKB-SubCell"/>
</dbReference>
<feature type="transmembrane region" description="Helical" evidence="7">
    <location>
        <begin position="109"/>
        <end position="135"/>
    </location>
</feature>
<evidence type="ECO:0000313" key="11">
    <source>
        <dbReference type="Proteomes" id="UP000653493"/>
    </source>
</evidence>